<feature type="compositionally biased region" description="Acidic residues" evidence="1">
    <location>
        <begin position="165"/>
        <end position="177"/>
    </location>
</feature>
<dbReference type="AlphaFoldDB" id="S2IU50"/>
<dbReference type="OrthoDB" id="2274890at2759"/>
<dbReference type="EMBL" id="KE124201">
    <property type="protein sequence ID" value="EPB81181.1"/>
    <property type="molecule type" value="Genomic_DNA"/>
</dbReference>
<proteinExistence type="predicted"/>
<protein>
    <submittedName>
        <fullName evidence="2">Uncharacterized protein</fullName>
    </submittedName>
</protein>
<evidence type="ECO:0000313" key="2">
    <source>
        <dbReference type="EMBL" id="EPB81181.1"/>
    </source>
</evidence>
<gene>
    <name evidence="2" type="ORF">HMPREF1544_12118</name>
</gene>
<evidence type="ECO:0000313" key="3">
    <source>
        <dbReference type="Proteomes" id="UP000014254"/>
    </source>
</evidence>
<feature type="compositionally biased region" description="Acidic residues" evidence="1">
    <location>
        <begin position="329"/>
        <end position="347"/>
    </location>
</feature>
<dbReference type="eggNOG" id="ENOG502RAUR">
    <property type="taxonomic scope" value="Eukaryota"/>
</dbReference>
<dbReference type="InParanoid" id="S2IU50"/>
<feature type="region of interest" description="Disordered" evidence="1">
    <location>
        <begin position="242"/>
        <end position="264"/>
    </location>
</feature>
<dbReference type="VEuPathDB" id="FungiDB:HMPREF1544_12118"/>
<sequence>MESIFSTFFGLVFPHKIELHEETSKVYVNHFELYSAVKVVLEKQLFFLDALNAYNHEWTFDSLPTLKQPMILVVSGPMKQQPTQASFKGNAVEEKFHLRAVTAKFIPCISLVSNSLKTMVYPSIAPLEIQEGYKQGYFSVNLSLKKGFEDPEFLFANNNYKPSETDDIDDMLNDSDEESIHGGDDEELPDATAARRKTPETFPRPQGEVDEEGEFQQEFDGMVGVQRFNDFSEDEKAGANTFGVRRDTGEGNNGGHSGPPLWEELAETDERNARLMSEALEQTEEEYSQTHYDKQANNGKKKTGRPSTPSFMEMEDTDFLDYCTKNLLEDDEDKDGDETENVDEFEDDEKIDTVEFIATVV</sequence>
<organism evidence="2 3">
    <name type="scientific">Mucor circinelloides f. circinelloides (strain 1006PhL)</name>
    <name type="common">Mucormycosis agent</name>
    <name type="synonym">Calyptromyces circinelloides</name>
    <dbReference type="NCBI Taxonomy" id="1220926"/>
    <lineage>
        <taxon>Eukaryota</taxon>
        <taxon>Fungi</taxon>
        <taxon>Fungi incertae sedis</taxon>
        <taxon>Mucoromycota</taxon>
        <taxon>Mucoromycotina</taxon>
        <taxon>Mucoromycetes</taxon>
        <taxon>Mucorales</taxon>
        <taxon>Mucorineae</taxon>
        <taxon>Mucoraceae</taxon>
        <taxon>Mucor</taxon>
    </lineage>
</organism>
<feature type="region of interest" description="Disordered" evidence="1">
    <location>
        <begin position="158"/>
        <end position="212"/>
    </location>
</feature>
<feature type="region of interest" description="Disordered" evidence="1">
    <location>
        <begin position="282"/>
        <end position="314"/>
    </location>
</feature>
<reference evidence="3" key="1">
    <citation type="submission" date="2013-05" db="EMBL/GenBank/DDBJ databases">
        <title>The Genome sequence of Mucor circinelloides f. circinelloides 1006PhL.</title>
        <authorList>
            <consortium name="The Broad Institute Genomics Platform"/>
            <person name="Cuomo C."/>
            <person name="Earl A."/>
            <person name="Findley K."/>
            <person name="Lee S.C."/>
            <person name="Walker B."/>
            <person name="Young S."/>
            <person name="Zeng Q."/>
            <person name="Gargeya S."/>
            <person name="Fitzgerald M."/>
            <person name="Haas B."/>
            <person name="Abouelleil A."/>
            <person name="Allen A.W."/>
            <person name="Alvarado L."/>
            <person name="Arachchi H.M."/>
            <person name="Berlin A.M."/>
            <person name="Chapman S.B."/>
            <person name="Gainer-Dewar J."/>
            <person name="Goldberg J."/>
            <person name="Griggs A."/>
            <person name="Gujja S."/>
            <person name="Hansen M."/>
            <person name="Howarth C."/>
            <person name="Imamovic A."/>
            <person name="Ireland A."/>
            <person name="Larimer J."/>
            <person name="McCowan C."/>
            <person name="Murphy C."/>
            <person name="Pearson M."/>
            <person name="Poon T.W."/>
            <person name="Priest M."/>
            <person name="Roberts A."/>
            <person name="Saif S."/>
            <person name="Shea T."/>
            <person name="Sisk P."/>
            <person name="Sykes S."/>
            <person name="Wortman J."/>
            <person name="Nusbaum C."/>
            <person name="Birren B."/>
        </authorList>
    </citation>
    <scope>NUCLEOTIDE SEQUENCE [LARGE SCALE GENOMIC DNA]</scope>
    <source>
        <strain evidence="3">1006PhL</strain>
    </source>
</reference>
<dbReference type="OMA" id="HFELYSA"/>
<feature type="region of interest" description="Disordered" evidence="1">
    <location>
        <begin position="327"/>
        <end position="347"/>
    </location>
</feature>
<name>S2IU50_MUCC1</name>
<keyword evidence="3" id="KW-1185">Reference proteome</keyword>
<accession>S2IU50</accession>
<dbReference type="Proteomes" id="UP000014254">
    <property type="component" value="Unassembled WGS sequence"/>
</dbReference>
<evidence type="ECO:0000256" key="1">
    <source>
        <dbReference type="SAM" id="MobiDB-lite"/>
    </source>
</evidence>